<reference evidence="6" key="1">
    <citation type="journal article" date="2019" name="Int. J. Syst. Evol. Microbiol.">
        <title>The Global Catalogue of Microorganisms (GCM) 10K type strain sequencing project: providing services to taxonomists for standard genome sequencing and annotation.</title>
        <authorList>
            <consortium name="The Broad Institute Genomics Platform"/>
            <consortium name="The Broad Institute Genome Sequencing Center for Infectious Disease"/>
            <person name="Wu L."/>
            <person name="Ma J."/>
        </authorList>
    </citation>
    <scope>NUCLEOTIDE SEQUENCE [LARGE SCALE GENOMIC DNA]</scope>
    <source>
        <strain evidence="6">CCUG 55074</strain>
    </source>
</reference>
<protein>
    <submittedName>
        <fullName evidence="5">Helix-turn-helix transcriptional regulator</fullName>
    </submittedName>
</protein>
<dbReference type="PANTHER" id="PTHR40661:SF1">
    <property type="entry name" value="HTH CRO_C1-TYPE DOMAIN-CONTAINING PROTEIN"/>
    <property type="match status" value="1"/>
</dbReference>
<comment type="caution">
    <text evidence="5">The sequence shown here is derived from an EMBL/GenBank/DDBJ whole genome shotgun (WGS) entry which is preliminary data.</text>
</comment>
<dbReference type="CDD" id="cd00093">
    <property type="entry name" value="HTH_XRE"/>
    <property type="match status" value="1"/>
</dbReference>
<dbReference type="InterPro" id="IPR001387">
    <property type="entry name" value="Cro/C1-type_HTH"/>
</dbReference>
<name>A0ABW3SZ27_9CAUL</name>
<organism evidence="5 6">
    <name type="scientific">Phenylobacterium conjunctum</name>
    <dbReference type="NCBI Taxonomy" id="1298959"/>
    <lineage>
        <taxon>Bacteria</taxon>
        <taxon>Pseudomonadati</taxon>
        <taxon>Pseudomonadota</taxon>
        <taxon>Alphaproteobacteria</taxon>
        <taxon>Caulobacterales</taxon>
        <taxon>Caulobacteraceae</taxon>
        <taxon>Phenylobacterium</taxon>
    </lineage>
</organism>
<dbReference type="Pfam" id="PF00717">
    <property type="entry name" value="Peptidase_S24"/>
    <property type="match status" value="1"/>
</dbReference>
<evidence type="ECO:0000256" key="2">
    <source>
        <dbReference type="ARBA" id="ARBA00023125"/>
    </source>
</evidence>
<evidence type="ECO:0000259" key="4">
    <source>
        <dbReference type="Pfam" id="PF00717"/>
    </source>
</evidence>
<keyword evidence="6" id="KW-1185">Reference proteome</keyword>
<keyword evidence="3" id="KW-0804">Transcription</keyword>
<dbReference type="Proteomes" id="UP001597216">
    <property type="component" value="Unassembled WGS sequence"/>
</dbReference>
<proteinExistence type="predicted"/>
<dbReference type="RefSeq" id="WP_377352645.1">
    <property type="nucleotide sequence ID" value="NZ_JBHTLQ010000006.1"/>
</dbReference>
<evidence type="ECO:0000313" key="6">
    <source>
        <dbReference type="Proteomes" id="UP001597216"/>
    </source>
</evidence>
<evidence type="ECO:0000313" key="5">
    <source>
        <dbReference type="EMBL" id="MFD1189722.1"/>
    </source>
</evidence>
<gene>
    <name evidence="5" type="ORF">ACFQ27_03950</name>
</gene>
<evidence type="ECO:0000256" key="1">
    <source>
        <dbReference type="ARBA" id="ARBA00023015"/>
    </source>
</evidence>
<dbReference type="CDD" id="cd06529">
    <property type="entry name" value="S24_LexA-like"/>
    <property type="match status" value="1"/>
</dbReference>
<keyword evidence="2" id="KW-0238">DNA-binding</keyword>
<accession>A0ABW3SZ27</accession>
<dbReference type="SUPFAM" id="SSF51306">
    <property type="entry name" value="LexA/Signal peptidase"/>
    <property type="match status" value="1"/>
</dbReference>
<evidence type="ECO:0000256" key="3">
    <source>
        <dbReference type="ARBA" id="ARBA00023163"/>
    </source>
</evidence>
<sequence length="218" mass="23848">MTERFGIDADWLKAELAKPGRSQSALARFMKLTTPAIVNRMVQGTRDISAREADQIRAYLAATGGASPAHIGNTPDLPDPPAQIAYVEVEVLPTHAGMGGGGTGDGDQKTALMPRSLVEAELHARAADLLLINVRGDSMEPRFENGDQLLIDRRDVNPRQPGPFALWYDDGYVVKNVEIIRATGKLRVFSSNPAYSDDLCDPDEVRIMGRPVWLGRRI</sequence>
<dbReference type="PANTHER" id="PTHR40661">
    <property type="match status" value="1"/>
</dbReference>
<dbReference type="InterPro" id="IPR036286">
    <property type="entry name" value="LexA/Signal_pep-like_sf"/>
</dbReference>
<feature type="domain" description="Peptidase S24/S26A/S26B/S26C" evidence="4">
    <location>
        <begin position="118"/>
        <end position="210"/>
    </location>
</feature>
<dbReference type="InterPro" id="IPR039418">
    <property type="entry name" value="LexA-like"/>
</dbReference>
<dbReference type="Gene3D" id="2.10.109.10">
    <property type="entry name" value="Umud Fragment, subunit A"/>
    <property type="match status" value="1"/>
</dbReference>
<dbReference type="InterPro" id="IPR015927">
    <property type="entry name" value="Peptidase_S24_S26A/B/C"/>
</dbReference>
<dbReference type="EMBL" id="JBHTLQ010000006">
    <property type="protein sequence ID" value="MFD1189722.1"/>
    <property type="molecule type" value="Genomic_DNA"/>
</dbReference>
<keyword evidence="1" id="KW-0805">Transcription regulation</keyword>